<feature type="region of interest" description="Disordered" evidence="2">
    <location>
        <begin position="209"/>
        <end position="232"/>
    </location>
</feature>
<accession>A0ABP0Q705</accession>
<evidence type="ECO:0008006" key="5">
    <source>
        <dbReference type="Google" id="ProtNLM"/>
    </source>
</evidence>
<proteinExistence type="predicted"/>
<comment type="caution">
    <text evidence="3">The sequence shown here is derived from an EMBL/GenBank/DDBJ whole genome shotgun (WGS) entry which is preliminary data.</text>
</comment>
<organism evidence="3 4">
    <name type="scientific">Durusdinium trenchii</name>
    <dbReference type="NCBI Taxonomy" id="1381693"/>
    <lineage>
        <taxon>Eukaryota</taxon>
        <taxon>Sar</taxon>
        <taxon>Alveolata</taxon>
        <taxon>Dinophyceae</taxon>
        <taxon>Suessiales</taxon>
        <taxon>Symbiodiniaceae</taxon>
        <taxon>Durusdinium</taxon>
    </lineage>
</organism>
<dbReference type="PANTHER" id="PTHR46512">
    <property type="entry name" value="PEPTIDYLPROLYL ISOMERASE"/>
    <property type="match status" value="1"/>
</dbReference>
<dbReference type="InterPro" id="IPR019734">
    <property type="entry name" value="TPR_rpt"/>
</dbReference>
<feature type="compositionally biased region" description="Basic and acidic residues" evidence="2">
    <location>
        <begin position="213"/>
        <end position="232"/>
    </location>
</feature>
<dbReference type="PROSITE" id="PS50005">
    <property type="entry name" value="TPR"/>
    <property type="match status" value="1"/>
</dbReference>
<dbReference type="InterPro" id="IPR011990">
    <property type="entry name" value="TPR-like_helical_dom_sf"/>
</dbReference>
<keyword evidence="4" id="KW-1185">Reference proteome</keyword>
<evidence type="ECO:0000256" key="1">
    <source>
        <dbReference type="PROSITE-ProRule" id="PRU00339"/>
    </source>
</evidence>
<evidence type="ECO:0000256" key="2">
    <source>
        <dbReference type="SAM" id="MobiDB-lite"/>
    </source>
</evidence>
<name>A0ABP0Q705_9DINO</name>
<reference evidence="3 4" key="1">
    <citation type="submission" date="2024-02" db="EMBL/GenBank/DDBJ databases">
        <authorList>
            <person name="Chen Y."/>
            <person name="Shah S."/>
            <person name="Dougan E. K."/>
            <person name="Thang M."/>
            <person name="Chan C."/>
        </authorList>
    </citation>
    <scope>NUCLEOTIDE SEQUENCE [LARGE SCALE GENOMIC DNA]</scope>
</reference>
<dbReference type="Proteomes" id="UP001642484">
    <property type="component" value="Unassembled WGS sequence"/>
</dbReference>
<protein>
    <recommendedName>
        <fullName evidence="5">Peptidylprolyl isomerase</fullName>
    </recommendedName>
</protein>
<dbReference type="SUPFAM" id="SSF48452">
    <property type="entry name" value="TPR-like"/>
    <property type="match status" value="1"/>
</dbReference>
<sequence>MCDTAPDVVAPAAAAALAAREKWELKPTVPWFLQGEQLLVAQHRRELGNVEMRAQRPVEAFELYKKALFMVEFEEDFQEDSEEERELPDLQEVHAERLRCLSNLAAASLAALEETGQEPSVEGYAGKAKRYAHRGLQLRKDEPKLWFRKGKAELLLGEIASAASTLTEAARLAPQDPNIRKLLQEARVACAAERSAQRHVEHAMGAGAAEVAGAERRNEPKPKKQFASEEERKAEIEYNKRQLLYHFEKAKVERKSESEEDEESPER</sequence>
<feature type="repeat" description="TPR" evidence="1">
    <location>
        <begin position="143"/>
        <end position="176"/>
    </location>
</feature>
<dbReference type="SMART" id="SM00028">
    <property type="entry name" value="TPR"/>
    <property type="match status" value="2"/>
</dbReference>
<gene>
    <name evidence="3" type="ORF">CCMP2556_LOCUS40807</name>
</gene>
<dbReference type="Gene3D" id="1.25.40.10">
    <property type="entry name" value="Tetratricopeptide repeat domain"/>
    <property type="match status" value="1"/>
</dbReference>
<dbReference type="EMBL" id="CAXAMN010024095">
    <property type="protein sequence ID" value="CAK9083754.1"/>
    <property type="molecule type" value="Genomic_DNA"/>
</dbReference>
<evidence type="ECO:0000313" key="3">
    <source>
        <dbReference type="EMBL" id="CAK9083754.1"/>
    </source>
</evidence>
<dbReference type="InterPro" id="IPR050754">
    <property type="entry name" value="FKBP4/5/8-like"/>
</dbReference>
<evidence type="ECO:0000313" key="4">
    <source>
        <dbReference type="Proteomes" id="UP001642484"/>
    </source>
</evidence>
<keyword evidence="1" id="KW-0802">TPR repeat</keyword>